<dbReference type="AlphaFoldDB" id="S7VK46"/>
<accession>S7VK46</accession>
<evidence type="ECO:0000313" key="1">
    <source>
        <dbReference type="EMBL" id="EPR70570.1"/>
    </source>
</evidence>
<comment type="caution">
    <text evidence="1">The sequence shown here is derived from an EMBL/GenBank/DDBJ whole genome shotgun (WGS) entry which is preliminary data.</text>
</comment>
<dbReference type="STRING" id="641524.ADICYQ_0994"/>
<organism evidence="1 2">
    <name type="scientific">Cyclobacterium qasimii M12-11B</name>
    <dbReference type="NCBI Taxonomy" id="641524"/>
    <lineage>
        <taxon>Bacteria</taxon>
        <taxon>Pseudomonadati</taxon>
        <taxon>Bacteroidota</taxon>
        <taxon>Cytophagia</taxon>
        <taxon>Cytophagales</taxon>
        <taxon>Cyclobacteriaceae</taxon>
        <taxon>Cyclobacterium</taxon>
    </lineage>
</organism>
<dbReference type="Proteomes" id="UP000014974">
    <property type="component" value="Unassembled WGS sequence"/>
</dbReference>
<sequence>MQGENTFLSGEISIDNLFFSVFQYTDLIVINIKSLPH</sequence>
<gene>
    <name evidence="1" type="ORF">ADICYQ_0994</name>
</gene>
<reference evidence="1 2" key="1">
    <citation type="journal article" date="2013" name="Genome Announc.">
        <title>Draft Genome Sequence of Cyclobacterium qasimii Strain M12-11BT, Isolated from Arctic Marine Sediment.</title>
        <authorList>
            <person name="Shivaji S."/>
            <person name="Ara S."/>
            <person name="Singh A."/>
            <person name="Kumar Pinnaka A."/>
        </authorList>
    </citation>
    <scope>NUCLEOTIDE SEQUENCE [LARGE SCALE GENOMIC DNA]</scope>
    <source>
        <strain evidence="1 2">M12-11B</strain>
    </source>
</reference>
<proteinExistence type="predicted"/>
<name>S7VK46_9BACT</name>
<protein>
    <submittedName>
        <fullName evidence="1">Uncharacterized protein</fullName>
    </submittedName>
</protein>
<dbReference type="EMBL" id="ATNM01000036">
    <property type="protein sequence ID" value="EPR70570.1"/>
    <property type="molecule type" value="Genomic_DNA"/>
</dbReference>
<evidence type="ECO:0000313" key="2">
    <source>
        <dbReference type="Proteomes" id="UP000014974"/>
    </source>
</evidence>